<feature type="transmembrane region" description="Helical" evidence="6">
    <location>
        <begin position="254"/>
        <end position="273"/>
    </location>
</feature>
<feature type="transmembrane region" description="Helical" evidence="6">
    <location>
        <begin position="183"/>
        <end position="207"/>
    </location>
</feature>
<evidence type="ECO:0000313" key="8">
    <source>
        <dbReference type="EMBL" id="KAF1938256.1"/>
    </source>
</evidence>
<gene>
    <name evidence="8" type="ORF">EJ02DRAFT_354950</name>
</gene>
<dbReference type="PANTHER" id="PTHR42718">
    <property type="entry name" value="MAJOR FACILITATOR SUPERFAMILY MULTIDRUG TRANSPORTER MFSC"/>
    <property type="match status" value="1"/>
</dbReference>
<keyword evidence="4 6" id="KW-0472">Membrane</keyword>
<proteinExistence type="predicted"/>
<comment type="subcellular location">
    <subcellularLocation>
        <location evidence="1">Membrane</location>
        <topology evidence="1">Multi-pass membrane protein</topology>
    </subcellularLocation>
</comment>
<evidence type="ECO:0000256" key="2">
    <source>
        <dbReference type="ARBA" id="ARBA00022692"/>
    </source>
</evidence>
<dbReference type="InterPro" id="IPR020846">
    <property type="entry name" value="MFS_dom"/>
</dbReference>
<dbReference type="SUPFAM" id="SSF103473">
    <property type="entry name" value="MFS general substrate transporter"/>
    <property type="match status" value="2"/>
</dbReference>
<accession>A0A6A5SIB3</accession>
<feature type="transmembrane region" description="Helical" evidence="6">
    <location>
        <begin position="324"/>
        <end position="344"/>
    </location>
</feature>
<keyword evidence="2 6" id="KW-0812">Transmembrane</keyword>
<dbReference type="PROSITE" id="PS50850">
    <property type="entry name" value="MFS"/>
    <property type="match status" value="1"/>
</dbReference>
<keyword evidence="9" id="KW-1185">Reference proteome</keyword>
<dbReference type="GO" id="GO:0016020">
    <property type="term" value="C:membrane"/>
    <property type="evidence" value="ECO:0007669"/>
    <property type="project" value="UniProtKB-SubCell"/>
</dbReference>
<feature type="transmembrane region" description="Helical" evidence="6">
    <location>
        <begin position="387"/>
        <end position="406"/>
    </location>
</feature>
<dbReference type="Pfam" id="PF07690">
    <property type="entry name" value="MFS_1"/>
    <property type="match status" value="1"/>
</dbReference>
<evidence type="ECO:0000259" key="7">
    <source>
        <dbReference type="PROSITE" id="PS50850"/>
    </source>
</evidence>
<dbReference type="Gene3D" id="1.20.1250.20">
    <property type="entry name" value="MFS general substrate transporter like domains"/>
    <property type="match status" value="2"/>
</dbReference>
<dbReference type="EMBL" id="ML976110">
    <property type="protein sequence ID" value="KAF1938256.1"/>
    <property type="molecule type" value="Genomic_DNA"/>
</dbReference>
<dbReference type="CDD" id="cd17476">
    <property type="entry name" value="MFS_Amf1_MDR_like"/>
    <property type="match status" value="1"/>
</dbReference>
<feature type="compositionally biased region" description="Basic and acidic residues" evidence="5">
    <location>
        <begin position="1"/>
        <end position="15"/>
    </location>
</feature>
<evidence type="ECO:0000256" key="1">
    <source>
        <dbReference type="ARBA" id="ARBA00004141"/>
    </source>
</evidence>
<feature type="transmembrane region" description="Helical" evidence="6">
    <location>
        <begin position="50"/>
        <end position="77"/>
    </location>
</feature>
<evidence type="ECO:0000256" key="6">
    <source>
        <dbReference type="SAM" id="Phobius"/>
    </source>
</evidence>
<dbReference type="InterPro" id="IPR011701">
    <property type="entry name" value="MFS"/>
</dbReference>
<organism evidence="8 9">
    <name type="scientific">Clathrospora elynae</name>
    <dbReference type="NCBI Taxonomy" id="706981"/>
    <lineage>
        <taxon>Eukaryota</taxon>
        <taxon>Fungi</taxon>
        <taxon>Dikarya</taxon>
        <taxon>Ascomycota</taxon>
        <taxon>Pezizomycotina</taxon>
        <taxon>Dothideomycetes</taxon>
        <taxon>Pleosporomycetidae</taxon>
        <taxon>Pleosporales</taxon>
        <taxon>Diademaceae</taxon>
        <taxon>Clathrospora</taxon>
    </lineage>
</organism>
<feature type="transmembrane region" description="Helical" evidence="6">
    <location>
        <begin position="213"/>
        <end position="233"/>
    </location>
</feature>
<protein>
    <submittedName>
        <fullName evidence="8">MFS general substrate transporter</fullName>
    </submittedName>
</protein>
<dbReference type="OrthoDB" id="2428527at2759"/>
<evidence type="ECO:0000313" key="9">
    <source>
        <dbReference type="Proteomes" id="UP000800038"/>
    </source>
</evidence>
<keyword evidence="3 6" id="KW-1133">Transmembrane helix</keyword>
<feature type="transmembrane region" description="Helical" evidence="6">
    <location>
        <begin position="412"/>
        <end position="438"/>
    </location>
</feature>
<dbReference type="GO" id="GO:0022857">
    <property type="term" value="F:transmembrane transporter activity"/>
    <property type="evidence" value="ECO:0007669"/>
    <property type="project" value="InterPro"/>
</dbReference>
<sequence length="526" mass="56840">MDRDFNGDAPRRDINRASAHHSAHPSKQNDDLELARPGSIAETLSPVREFIFVGLLCSAQFVTQIGLVGTLNILHIIGSDLGITDPGVLAWLIAGYSLTVGTFILLSGRCGDMFGYKNMLVIGFSWFAVWNVVAGCSIYLEGSGGQVLFIFARVLGGIGPAILLPNALGLLGASYDEGHRKDMVFSLFGACAPGGAVVGGTLASLWSLLWWPWAFWAFGITLAILAMLSIFILPSVPLEAEVRNLSHRERVRELDLLGASIGITAMILFNFAWNQAPGFGWNKTYIYVLLIVGILLFFVFFWVELKVAKKPLIPFDALSTDVSFVLACIACGWAAFGIWVYYFIQFLQQLRHDSPLLTMAHLCPVAISGFIAAITGGHVMSRIGPGWVMLISMLAFLTGCILVATMPIQQIYWAQAFVTTLIIPWGMDMSFPAATLIMSNAVSIKHQGMAASLVNTVVNYSISIGVGIAGTVETHINNGADTVENKLAGYRGAMYVSVGLSGLGVATSILFLLKMRSSERRATVKA</sequence>
<feature type="transmembrane region" description="Helical" evidence="6">
    <location>
        <begin position="450"/>
        <end position="472"/>
    </location>
</feature>
<name>A0A6A5SIB3_9PLEO</name>
<evidence type="ECO:0000256" key="5">
    <source>
        <dbReference type="SAM" id="MobiDB-lite"/>
    </source>
</evidence>
<dbReference type="PANTHER" id="PTHR42718:SF1">
    <property type="entry name" value="LOW AFFINITY AMMONIUM TRANSPORTER"/>
    <property type="match status" value="1"/>
</dbReference>
<dbReference type="InterPro" id="IPR036259">
    <property type="entry name" value="MFS_trans_sf"/>
</dbReference>
<evidence type="ECO:0000256" key="3">
    <source>
        <dbReference type="ARBA" id="ARBA00022989"/>
    </source>
</evidence>
<feature type="transmembrane region" description="Helical" evidence="6">
    <location>
        <begin position="89"/>
        <end position="107"/>
    </location>
</feature>
<reference evidence="8" key="1">
    <citation type="journal article" date="2020" name="Stud. Mycol.">
        <title>101 Dothideomycetes genomes: a test case for predicting lifestyles and emergence of pathogens.</title>
        <authorList>
            <person name="Haridas S."/>
            <person name="Albert R."/>
            <person name="Binder M."/>
            <person name="Bloem J."/>
            <person name="Labutti K."/>
            <person name="Salamov A."/>
            <person name="Andreopoulos B."/>
            <person name="Baker S."/>
            <person name="Barry K."/>
            <person name="Bills G."/>
            <person name="Bluhm B."/>
            <person name="Cannon C."/>
            <person name="Castanera R."/>
            <person name="Culley D."/>
            <person name="Daum C."/>
            <person name="Ezra D."/>
            <person name="Gonzalez J."/>
            <person name="Henrissat B."/>
            <person name="Kuo A."/>
            <person name="Liang C."/>
            <person name="Lipzen A."/>
            <person name="Lutzoni F."/>
            <person name="Magnuson J."/>
            <person name="Mondo S."/>
            <person name="Nolan M."/>
            <person name="Ohm R."/>
            <person name="Pangilinan J."/>
            <person name="Park H.-J."/>
            <person name="Ramirez L."/>
            <person name="Alfaro M."/>
            <person name="Sun H."/>
            <person name="Tritt A."/>
            <person name="Yoshinaga Y."/>
            <person name="Zwiers L.-H."/>
            <person name="Turgeon B."/>
            <person name="Goodwin S."/>
            <person name="Spatafora J."/>
            <person name="Crous P."/>
            <person name="Grigoriev I."/>
        </authorList>
    </citation>
    <scope>NUCLEOTIDE SEQUENCE</scope>
    <source>
        <strain evidence="8">CBS 161.51</strain>
    </source>
</reference>
<feature type="transmembrane region" description="Helical" evidence="6">
    <location>
        <begin position="119"/>
        <end position="140"/>
    </location>
</feature>
<dbReference type="Proteomes" id="UP000800038">
    <property type="component" value="Unassembled WGS sequence"/>
</dbReference>
<feature type="domain" description="Major facilitator superfamily (MFS) profile" evidence="7">
    <location>
        <begin position="50"/>
        <end position="516"/>
    </location>
</feature>
<feature type="transmembrane region" description="Helical" evidence="6">
    <location>
        <begin position="285"/>
        <end position="303"/>
    </location>
</feature>
<feature type="transmembrane region" description="Helical" evidence="6">
    <location>
        <begin position="146"/>
        <end position="171"/>
    </location>
</feature>
<feature type="transmembrane region" description="Helical" evidence="6">
    <location>
        <begin position="492"/>
        <end position="513"/>
    </location>
</feature>
<feature type="transmembrane region" description="Helical" evidence="6">
    <location>
        <begin position="356"/>
        <end position="375"/>
    </location>
</feature>
<dbReference type="AlphaFoldDB" id="A0A6A5SIB3"/>
<feature type="region of interest" description="Disordered" evidence="5">
    <location>
        <begin position="1"/>
        <end position="32"/>
    </location>
</feature>
<evidence type="ECO:0000256" key="4">
    <source>
        <dbReference type="ARBA" id="ARBA00023136"/>
    </source>
</evidence>